<dbReference type="Pfam" id="PF10826">
    <property type="entry name" value="DUF2551"/>
    <property type="match status" value="1"/>
</dbReference>
<organism evidence="1 2">
    <name type="scientific">Methanosarcina thermophila CHTI-55</name>
    <dbReference type="NCBI Taxonomy" id="1434121"/>
    <lineage>
        <taxon>Archaea</taxon>
        <taxon>Methanobacteriati</taxon>
        <taxon>Methanobacteriota</taxon>
        <taxon>Stenosarchaea group</taxon>
        <taxon>Methanomicrobia</taxon>
        <taxon>Methanosarcinales</taxon>
        <taxon>Methanosarcinaceae</taxon>
        <taxon>Methanosarcina</taxon>
    </lineage>
</organism>
<evidence type="ECO:0000313" key="2">
    <source>
        <dbReference type="Proteomes" id="UP000056925"/>
    </source>
</evidence>
<dbReference type="HOGENOM" id="CLU_161115_1_0_2"/>
<dbReference type="EMBL" id="CP009502">
    <property type="protein sequence ID" value="AKB15201.1"/>
    <property type="molecule type" value="Genomic_DNA"/>
</dbReference>
<dbReference type="RefSeq" id="WP_148704386.1">
    <property type="nucleotide sequence ID" value="NZ_CP009502.1"/>
</dbReference>
<sequence length="89" mass="9919">MIKYLGRDESGIRKVVLNLFLTGGKFTTGEVYDYLDKGNFEVSYRGVSAMVGLMNTRLGILSINVSGDHNVYSLKENYKSIVGSVLENY</sequence>
<dbReference type="AlphaFoldDB" id="A0A0E3NFW5"/>
<proteinExistence type="predicted"/>
<name>A0A0E3NFW5_METTE</name>
<dbReference type="KEGG" id="mthe:MSTHC_0883"/>
<dbReference type="Proteomes" id="UP000056925">
    <property type="component" value="Chromosome"/>
</dbReference>
<dbReference type="PATRIC" id="fig|1434121.4.peg.1117"/>
<reference evidence="1 2" key="1">
    <citation type="submission" date="2014-07" db="EMBL/GenBank/DDBJ databases">
        <title>Methanogenic archaea and the global carbon cycle.</title>
        <authorList>
            <person name="Henriksen J.R."/>
            <person name="Luke J."/>
            <person name="Reinhart S."/>
            <person name="Benedict M.N."/>
            <person name="Youngblut N.D."/>
            <person name="Metcalf M.E."/>
            <person name="Whitaker R.J."/>
            <person name="Metcalf W.W."/>
        </authorList>
    </citation>
    <scope>NUCLEOTIDE SEQUENCE [LARGE SCALE GENOMIC DNA]</scope>
    <source>
        <strain evidence="1 2">CHTI-55</strain>
    </source>
</reference>
<evidence type="ECO:0008006" key="3">
    <source>
        <dbReference type="Google" id="ProtNLM"/>
    </source>
</evidence>
<gene>
    <name evidence="1" type="ORF">MSTHC_0883</name>
</gene>
<dbReference type="GeneID" id="41602191"/>
<evidence type="ECO:0000313" key="1">
    <source>
        <dbReference type="EMBL" id="AKB15201.1"/>
    </source>
</evidence>
<protein>
    <recommendedName>
        <fullName evidence="3">DUF2551 domain-containing protein</fullName>
    </recommendedName>
</protein>
<dbReference type="InterPro" id="IPR020501">
    <property type="entry name" value="Uncharacterised_AF1218"/>
</dbReference>
<accession>A0A0E3NFW5</accession>